<evidence type="ECO:0000313" key="3">
    <source>
        <dbReference type="Proteomes" id="UP000299102"/>
    </source>
</evidence>
<keyword evidence="3" id="KW-1185">Reference proteome</keyword>
<proteinExistence type="predicted"/>
<gene>
    <name evidence="2" type="ORF">EVAR_46490_1</name>
</gene>
<dbReference type="EMBL" id="BGZK01000640">
    <property type="protein sequence ID" value="GBP54125.1"/>
    <property type="molecule type" value="Genomic_DNA"/>
</dbReference>
<organism evidence="2 3">
    <name type="scientific">Eumeta variegata</name>
    <name type="common">Bagworm moth</name>
    <name type="synonym">Eumeta japonica</name>
    <dbReference type="NCBI Taxonomy" id="151549"/>
    <lineage>
        <taxon>Eukaryota</taxon>
        <taxon>Metazoa</taxon>
        <taxon>Ecdysozoa</taxon>
        <taxon>Arthropoda</taxon>
        <taxon>Hexapoda</taxon>
        <taxon>Insecta</taxon>
        <taxon>Pterygota</taxon>
        <taxon>Neoptera</taxon>
        <taxon>Endopterygota</taxon>
        <taxon>Lepidoptera</taxon>
        <taxon>Glossata</taxon>
        <taxon>Ditrysia</taxon>
        <taxon>Tineoidea</taxon>
        <taxon>Psychidae</taxon>
        <taxon>Oiketicinae</taxon>
        <taxon>Eumeta</taxon>
    </lineage>
</organism>
<evidence type="ECO:0000256" key="1">
    <source>
        <dbReference type="SAM" id="MobiDB-lite"/>
    </source>
</evidence>
<protein>
    <submittedName>
        <fullName evidence="2">Uncharacterized protein</fullName>
    </submittedName>
</protein>
<feature type="region of interest" description="Disordered" evidence="1">
    <location>
        <begin position="90"/>
        <end position="111"/>
    </location>
</feature>
<sequence>MYFMGSLMRVWLDYSFCRRLPRRPPARSDKARYPPTFLTRNVRDRRRAGRVTEPGHRRMFGRIALRGPRAGAAPAPLRADKCQRTASKLVDVSDKANTRGENKGDRIAGTF</sequence>
<evidence type="ECO:0000313" key="2">
    <source>
        <dbReference type="EMBL" id="GBP54125.1"/>
    </source>
</evidence>
<feature type="compositionally biased region" description="Basic and acidic residues" evidence="1">
    <location>
        <begin position="91"/>
        <end position="111"/>
    </location>
</feature>
<dbReference type="Proteomes" id="UP000299102">
    <property type="component" value="Unassembled WGS sequence"/>
</dbReference>
<name>A0A4C1WVP2_EUMVA</name>
<reference evidence="2 3" key="1">
    <citation type="journal article" date="2019" name="Commun. Biol.">
        <title>The bagworm genome reveals a unique fibroin gene that provides high tensile strength.</title>
        <authorList>
            <person name="Kono N."/>
            <person name="Nakamura H."/>
            <person name="Ohtoshi R."/>
            <person name="Tomita M."/>
            <person name="Numata K."/>
            <person name="Arakawa K."/>
        </authorList>
    </citation>
    <scope>NUCLEOTIDE SEQUENCE [LARGE SCALE GENOMIC DNA]</scope>
</reference>
<feature type="region of interest" description="Disordered" evidence="1">
    <location>
        <begin position="23"/>
        <end position="56"/>
    </location>
</feature>
<comment type="caution">
    <text evidence="2">The sequence shown here is derived from an EMBL/GenBank/DDBJ whole genome shotgun (WGS) entry which is preliminary data.</text>
</comment>
<dbReference type="AlphaFoldDB" id="A0A4C1WVP2"/>
<accession>A0A4C1WVP2</accession>